<evidence type="ECO:0000256" key="4">
    <source>
        <dbReference type="ARBA" id="ARBA00023136"/>
    </source>
</evidence>
<evidence type="ECO:0000313" key="8">
    <source>
        <dbReference type="Proteomes" id="UP000830583"/>
    </source>
</evidence>
<reference evidence="7" key="1">
    <citation type="submission" date="2022-04" db="EMBL/GenBank/DDBJ databases">
        <title>Consumption of N2O by Flavobacterium azooxidireducens sp. nov. isolated from Decomposing Leaf Litter of Phragmites australis (Cav.).</title>
        <authorList>
            <person name="Behrendt U."/>
            <person name="Spanner T."/>
            <person name="Augustin J."/>
            <person name="Horn M.A."/>
            <person name="Kolb S."/>
            <person name="Ulrich A."/>
        </authorList>
    </citation>
    <scope>NUCLEOTIDE SEQUENCE</scope>
    <source>
        <strain evidence="7">IGB 4-14</strain>
    </source>
</reference>
<gene>
    <name evidence="7" type="ORF">M0M57_09265</name>
</gene>
<evidence type="ECO:0000256" key="2">
    <source>
        <dbReference type="ARBA" id="ARBA00022692"/>
    </source>
</evidence>
<name>A0ABY4KB76_9FLAO</name>
<dbReference type="RefSeq" id="WP_248432770.1">
    <property type="nucleotide sequence ID" value="NZ_CP096205.1"/>
</dbReference>
<dbReference type="Proteomes" id="UP000830583">
    <property type="component" value="Chromosome"/>
</dbReference>
<accession>A0ABY4KB76</accession>
<organism evidence="7 8">
    <name type="scientific">Flavobacterium azooxidireducens</name>
    <dbReference type="NCBI Taxonomy" id="1871076"/>
    <lineage>
        <taxon>Bacteria</taxon>
        <taxon>Pseudomonadati</taxon>
        <taxon>Bacteroidota</taxon>
        <taxon>Flavobacteriia</taxon>
        <taxon>Flavobacteriales</taxon>
        <taxon>Flavobacteriaceae</taxon>
        <taxon>Flavobacterium</taxon>
    </lineage>
</organism>
<dbReference type="PANTHER" id="PTHR12815:SF47">
    <property type="entry name" value="TRANSLOCATION AND ASSEMBLY MODULE SUBUNIT TAMA"/>
    <property type="match status" value="1"/>
</dbReference>
<comment type="subcellular location">
    <subcellularLocation>
        <location evidence="1">Membrane</location>
    </subcellularLocation>
</comment>
<dbReference type="EMBL" id="CP096205">
    <property type="protein sequence ID" value="UPQ77819.1"/>
    <property type="molecule type" value="Genomic_DNA"/>
</dbReference>
<keyword evidence="5" id="KW-0998">Cell outer membrane</keyword>
<protein>
    <submittedName>
        <fullName evidence="7">BamA/TamA family outer membrane protein</fullName>
    </submittedName>
</protein>
<sequence length="851" mass="96428">MKKISAKISLIILIALFFYACDSVKRVPDGKNLLAKSDVIVDGKKVKNEDVTGLLSQKTNTRFLNLPFSLYVYNWAKPDHDSLFAEKFIKDSIRFQRTSKFLSSKQVYRLGESFWYSGIHSFLKSTGEAPVILDELKAKKSITKLKGYYFNEGYFNVDAKVAIDTISAKKASTTYTVTLGNPYILDSINRKISSPVLDSLYKRTENLSVIKTGQQYKSDNFEEERNRLTNNFRNNGVYNFQQNYINFDIDTIKTGNKANVNLIISDYSYRDGDTLVTTPFKVYKISEVNIYTDNPSSKSTVKIADSVVYNNYNLYSIDKLKYRPKAITDAVFISKGGTYADFRNNLTSRSLNNFRVFTYPSIQYEIDPRDSLASSLIANIYLSPRKKYSFSASLDAIHSNIQDFGLAGNASFSIRNIFNGAETLEIGGRGNIGSSQDLANPDNTFFNLSEYGADMRLNFPRLFFPVRTGRIIPKEMIPSTQISVGFAKQENIGLDKENFTGALTYNWTPKRYNSVRFDLLNIQYIKNINGNNYFNVYRSSYGALNNIAQNYTVNPSYLDLNGDLTIPNGANGFINDALFNEPGINPSQADFNAIRSINERRNRLTENNLIIASSYSFSKTTKTSLLDNNFYVFRIKGESAGNLLSLVADASKQPTGPNGNKTFFDIEFSQYLKGEFEYIKHFDLRNNMVFATRTFFGIAVPYGNSNSIPFSRSYFGGGSNDNRAWRPYGLGPGRSGARNDFNEANMKILVNAEFRFKMFGKLRGALFVDAGNIWNVLDNVEDEDFIFSGLESLRDIAVGSGFGIRYDFGFVVARFDFGFKTYNPAHEVGKRWFREYNFSNTVFNVGINYPF</sequence>
<dbReference type="PROSITE" id="PS51257">
    <property type="entry name" value="PROKAR_LIPOPROTEIN"/>
    <property type="match status" value="1"/>
</dbReference>
<dbReference type="PANTHER" id="PTHR12815">
    <property type="entry name" value="SORTING AND ASSEMBLY MACHINERY SAMM50 PROTEIN FAMILY MEMBER"/>
    <property type="match status" value="1"/>
</dbReference>
<dbReference type="Pfam" id="PF01103">
    <property type="entry name" value="Omp85"/>
    <property type="match status" value="1"/>
</dbReference>
<keyword evidence="4" id="KW-0472">Membrane</keyword>
<evidence type="ECO:0000256" key="3">
    <source>
        <dbReference type="ARBA" id="ARBA00022729"/>
    </source>
</evidence>
<dbReference type="InterPro" id="IPR000184">
    <property type="entry name" value="Bac_surfAg_D15"/>
</dbReference>
<keyword evidence="2" id="KW-0812">Transmembrane</keyword>
<evidence type="ECO:0000256" key="5">
    <source>
        <dbReference type="ARBA" id="ARBA00023237"/>
    </source>
</evidence>
<dbReference type="InterPro" id="IPR039910">
    <property type="entry name" value="D15-like"/>
</dbReference>
<feature type="domain" description="Bacterial surface antigen (D15)" evidence="6">
    <location>
        <begin position="670"/>
        <end position="826"/>
    </location>
</feature>
<keyword evidence="8" id="KW-1185">Reference proteome</keyword>
<evidence type="ECO:0000256" key="1">
    <source>
        <dbReference type="ARBA" id="ARBA00004370"/>
    </source>
</evidence>
<dbReference type="Gene3D" id="2.40.160.50">
    <property type="entry name" value="membrane protein fhac: a member of the omp85/tpsb transporter family"/>
    <property type="match status" value="1"/>
</dbReference>
<evidence type="ECO:0000259" key="6">
    <source>
        <dbReference type="Pfam" id="PF01103"/>
    </source>
</evidence>
<proteinExistence type="predicted"/>
<keyword evidence="3" id="KW-0732">Signal</keyword>
<evidence type="ECO:0000313" key="7">
    <source>
        <dbReference type="EMBL" id="UPQ77819.1"/>
    </source>
</evidence>